<dbReference type="HOGENOM" id="CLU_028880_3_1_9"/>
<dbReference type="InterPro" id="IPR001851">
    <property type="entry name" value="ABC_transp_permease"/>
</dbReference>
<evidence type="ECO:0000256" key="5">
    <source>
        <dbReference type="ARBA" id="ARBA00022692"/>
    </source>
</evidence>
<dbReference type="Pfam" id="PF02653">
    <property type="entry name" value="BPD_transp_2"/>
    <property type="match status" value="1"/>
</dbReference>
<feature type="transmembrane region" description="Helical" evidence="8">
    <location>
        <begin position="114"/>
        <end position="141"/>
    </location>
</feature>
<evidence type="ECO:0000256" key="8">
    <source>
        <dbReference type="SAM" id="Phobius"/>
    </source>
</evidence>
<sequence length="333" mass="35040">MRRKTGVDVLKKILNKFTVLILLAVVVIYFAVSAPGFMTINNGMSLLRQIAVLGILSTGFAMVMIAGGLDLSISSQLFLVSCATALMIVNGVPCVAACIIGVLIAVAISAFNGMAIVLTGMPAMICTLAMQQVLQGVVYIFTGASPIYGLPEGMKIIGQGYIAGIVPVPIIIMIVIFLIGAFILNRTYLGRYFYAVGSNEEATRLSGLSSKKIMILSYVVNGLFVGLASIVLMSRIASGQPAAGEGYEMDVITACVVGGIAFSGGKGKMLGVVQGVLVMGVLSNGLGVKGVDSYTQLLCKGLVLLVVVSIDCLREKREKSRKMVITHEKEKAN</sequence>
<dbReference type="CDD" id="cd06579">
    <property type="entry name" value="TM_PBP1_transp_AraH_like"/>
    <property type="match status" value="1"/>
</dbReference>
<dbReference type="PANTHER" id="PTHR32196:SF21">
    <property type="entry name" value="ABC TRANSPORTER PERMEASE PROTEIN YPHD-RELATED"/>
    <property type="match status" value="1"/>
</dbReference>
<evidence type="ECO:0000256" key="2">
    <source>
        <dbReference type="ARBA" id="ARBA00022448"/>
    </source>
</evidence>
<evidence type="ECO:0000256" key="4">
    <source>
        <dbReference type="ARBA" id="ARBA00022519"/>
    </source>
</evidence>
<keyword evidence="5 8" id="KW-0812">Transmembrane</keyword>
<dbReference type="EMBL" id="ACBZ01000002">
    <property type="protein sequence ID" value="EEG50952.1"/>
    <property type="molecule type" value="Genomic_DNA"/>
</dbReference>
<keyword evidence="3" id="KW-1003">Cell membrane</keyword>
<keyword evidence="6 8" id="KW-1133">Transmembrane helix</keyword>
<reference evidence="9 10" key="2">
    <citation type="submission" date="2009-02" db="EMBL/GenBank/DDBJ databases">
        <title>Draft genome sequence of Blautia hydrogenotrophica DSM 10507 (Ruminococcus hydrogenotrophicus DSM 10507).</title>
        <authorList>
            <person name="Sudarsanam P."/>
            <person name="Ley R."/>
            <person name="Guruge J."/>
            <person name="Turnbaugh P.J."/>
            <person name="Mahowald M."/>
            <person name="Liep D."/>
            <person name="Gordon J."/>
        </authorList>
    </citation>
    <scope>NUCLEOTIDE SEQUENCE [LARGE SCALE GENOMIC DNA]</scope>
    <source>
        <strain evidence="10">DSM 10507 / JCM 14656 / S5a33</strain>
    </source>
</reference>
<reference evidence="9 10" key="1">
    <citation type="submission" date="2009-01" db="EMBL/GenBank/DDBJ databases">
        <authorList>
            <person name="Fulton L."/>
            <person name="Clifton S."/>
            <person name="Fulton B."/>
            <person name="Xu J."/>
            <person name="Minx P."/>
            <person name="Pepin K.H."/>
            <person name="Johnson M."/>
            <person name="Bhonagiri V."/>
            <person name="Nash W.E."/>
            <person name="Mardis E.R."/>
            <person name="Wilson R.K."/>
        </authorList>
    </citation>
    <scope>NUCLEOTIDE SEQUENCE [LARGE SCALE GENOMIC DNA]</scope>
    <source>
        <strain evidence="10">DSM 10507 / JCM 14656 / S5a33</strain>
    </source>
</reference>
<accession>C0CGP6</accession>
<feature type="transmembrane region" description="Helical" evidence="8">
    <location>
        <begin position="213"/>
        <end position="233"/>
    </location>
</feature>
<keyword evidence="4" id="KW-0997">Cell inner membrane</keyword>
<evidence type="ECO:0000256" key="3">
    <source>
        <dbReference type="ARBA" id="ARBA00022475"/>
    </source>
</evidence>
<feature type="transmembrane region" description="Helical" evidence="8">
    <location>
        <begin position="161"/>
        <end position="184"/>
    </location>
</feature>
<dbReference type="GO" id="GO:0022857">
    <property type="term" value="F:transmembrane transporter activity"/>
    <property type="evidence" value="ECO:0007669"/>
    <property type="project" value="InterPro"/>
</dbReference>
<protein>
    <recommendedName>
        <fullName evidence="11">Ribose transport system permease protein rbsC</fullName>
    </recommendedName>
</protein>
<comment type="subcellular location">
    <subcellularLocation>
        <location evidence="1">Cell membrane</location>
        <topology evidence="1">Multi-pass membrane protein</topology>
    </subcellularLocation>
</comment>
<dbReference type="PANTHER" id="PTHR32196">
    <property type="entry name" value="ABC TRANSPORTER PERMEASE PROTEIN YPHD-RELATED-RELATED"/>
    <property type="match status" value="1"/>
</dbReference>
<evidence type="ECO:0000256" key="1">
    <source>
        <dbReference type="ARBA" id="ARBA00004651"/>
    </source>
</evidence>
<evidence type="ECO:0000256" key="6">
    <source>
        <dbReference type="ARBA" id="ARBA00022989"/>
    </source>
</evidence>
<evidence type="ECO:0000256" key="7">
    <source>
        <dbReference type="ARBA" id="ARBA00023136"/>
    </source>
</evidence>
<proteinExistence type="predicted"/>
<dbReference type="Proteomes" id="UP000003100">
    <property type="component" value="Unassembled WGS sequence"/>
</dbReference>
<feature type="transmembrane region" description="Helical" evidence="8">
    <location>
        <begin position="20"/>
        <end position="40"/>
    </location>
</feature>
<keyword evidence="7 8" id="KW-0472">Membrane</keyword>
<gene>
    <name evidence="9" type="ORF">RUMHYD_00009</name>
</gene>
<keyword evidence="10" id="KW-1185">Reference proteome</keyword>
<feature type="transmembrane region" description="Helical" evidence="8">
    <location>
        <begin position="46"/>
        <end position="65"/>
    </location>
</feature>
<dbReference type="AlphaFoldDB" id="C0CGP6"/>
<evidence type="ECO:0008006" key="11">
    <source>
        <dbReference type="Google" id="ProtNLM"/>
    </source>
</evidence>
<evidence type="ECO:0000313" key="9">
    <source>
        <dbReference type="EMBL" id="EEG50952.1"/>
    </source>
</evidence>
<dbReference type="PATRIC" id="fig|476272.21.peg.3016"/>
<name>C0CGP6_BLAHS</name>
<dbReference type="eggNOG" id="COG1172">
    <property type="taxonomic scope" value="Bacteria"/>
</dbReference>
<keyword evidence="2" id="KW-0813">Transport</keyword>
<comment type="caution">
    <text evidence="9">The sequence shown here is derived from an EMBL/GenBank/DDBJ whole genome shotgun (WGS) entry which is preliminary data.</text>
</comment>
<evidence type="ECO:0000313" key="10">
    <source>
        <dbReference type="Proteomes" id="UP000003100"/>
    </source>
</evidence>
<feature type="transmembrane region" description="Helical" evidence="8">
    <location>
        <begin position="77"/>
        <end position="108"/>
    </location>
</feature>
<organism evidence="9 10">
    <name type="scientific">Blautia hydrogenotrophica (strain DSM 10507 / JCM 14656 / S5a33)</name>
    <name type="common">Ruminococcus hydrogenotrophicus</name>
    <dbReference type="NCBI Taxonomy" id="476272"/>
    <lineage>
        <taxon>Bacteria</taxon>
        <taxon>Bacillati</taxon>
        <taxon>Bacillota</taxon>
        <taxon>Clostridia</taxon>
        <taxon>Lachnospirales</taxon>
        <taxon>Lachnospiraceae</taxon>
        <taxon>Blautia</taxon>
    </lineage>
</organism>
<dbReference type="GO" id="GO:0005886">
    <property type="term" value="C:plasma membrane"/>
    <property type="evidence" value="ECO:0007669"/>
    <property type="project" value="UniProtKB-SubCell"/>
</dbReference>